<accession>A0A2S2Q0Y4</accession>
<gene>
    <name evidence="2" type="primary">pol_140</name>
    <name evidence="2" type="ORF">g.88572</name>
</gene>
<protein>
    <submittedName>
        <fullName evidence="2">RNA-directed DNA polymerase from mobile element jockey</fullName>
    </submittedName>
</protein>
<evidence type="ECO:0000313" key="2">
    <source>
        <dbReference type="EMBL" id="MBY71416.1"/>
    </source>
</evidence>
<reference evidence="2" key="1">
    <citation type="submission" date="2018-04" db="EMBL/GenBank/DDBJ databases">
        <title>Transcriptome assembly of Sipha flava.</title>
        <authorList>
            <person name="Scully E.D."/>
            <person name="Geib S.M."/>
            <person name="Palmer N.A."/>
            <person name="Koch K."/>
            <person name="Bradshaw J."/>
            <person name="Heng-Moss T."/>
            <person name="Sarath G."/>
        </authorList>
    </citation>
    <scope>NUCLEOTIDE SEQUENCE</scope>
</reference>
<sequence>MRVAKTKMDKEQKTDIKKRLRSKKKEIVTSAIYSSDFSTDEIRMVLKEIKLNKAAGFDGVYSEFFKHSGHKTQAWLAAFCSDILDTATLPNLFKKTKIIAILKPGKMSTDATHYHPISLLSTTYKILERLILNRIQPEIEKILPIEQAGFQTNRSCAEQVLALTTLIEKGFQNNLKTNVAFIDLTAAYDTVWRHGLLYKLANVIPCKKILTLIDTCRKHVNQSQIPSFHGRKKEQVENI</sequence>
<keyword evidence="2" id="KW-0548">Nucleotidyltransferase</keyword>
<dbReference type="GO" id="GO:0003964">
    <property type="term" value="F:RNA-directed DNA polymerase activity"/>
    <property type="evidence" value="ECO:0007669"/>
    <property type="project" value="UniProtKB-KW"/>
</dbReference>
<dbReference type="InterPro" id="IPR043502">
    <property type="entry name" value="DNA/RNA_pol_sf"/>
</dbReference>
<evidence type="ECO:0000259" key="1">
    <source>
        <dbReference type="PROSITE" id="PS50878"/>
    </source>
</evidence>
<dbReference type="Pfam" id="PF00078">
    <property type="entry name" value="RVT_1"/>
    <property type="match status" value="1"/>
</dbReference>
<dbReference type="EMBL" id="GGMS01002213">
    <property type="protein sequence ID" value="MBY71416.1"/>
    <property type="molecule type" value="Transcribed_RNA"/>
</dbReference>
<dbReference type="CDD" id="cd01650">
    <property type="entry name" value="RT_nLTR_like"/>
    <property type="match status" value="1"/>
</dbReference>
<dbReference type="InterPro" id="IPR000477">
    <property type="entry name" value="RT_dom"/>
</dbReference>
<dbReference type="PANTHER" id="PTHR36688:SF1">
    <property type="entry name" value="ENDONUCLEASE_EXONUCLEASE_PHOSPHATASE DOMAIN-CONTAINING PROTEIN"/>
    <property type="match status" value="1"/>
</dbReference>
<dbReference type="SUPFAM" id="SSF56672">
    <property type="entry name" value="DNA/RNA polymerases"/>
    <property type="match status" value="1"/>
</dbReference>
<dbReference type="AlphaFoldDB" id="A0A2S2Q0Y4"/>
<dbReference type="PANTHER" id="PTHR36688">
    <property type="entry name" value="ENDO/EXONUCLEASE/PHOSPHATASE DOMAIN-CONTAINING PROTEIN"/>
    <property type="match status" value="1"/>
</dbReference>
<keyword evidence="2" id="KW-0695">RNA-directed DNA polymerase</keyword>
<feature type="domain" description="Reverse transcriptase" evidence="1">
    <location>
        <begin position="82"/>
        <end position="239"/>
    </location>
</feature>
<dbReference type="PROSITE" id="PS50878">
    <property type="entry name" value="RT_POL"/>
    <property type="match status" value="1"/>
</dbReference>
<organism evidence="2">
    <name type="scientific">Sipha flava</name>
    <name type="common">yellow sugarcane aphid</name>
    <dbReference type="NCBI Taxonomy" id="143950"/>
    <lineage>
        <taxon>Eukaryota</taxon>
        <taxon>Metazoa</taxon>
        <taxon>Ecdysozoa</taxon>
        <taxon>Arthropoda</taxon>
        <taxon>Hexapoda</taxon>
        <taxon>Insecta</taxon>
        <taxon>Pterygota</taxon>
        <taxon>Neoptera</taxon>
        <taxon>Paraneoptera</taxon>
        <taxon>Hemiptera</taxon>
        <taxon>Sternorrhyncha</taxon>
        <taxon>Aphidomorpha</taxon>
        <taxon>Aphidoidea</taxon>
        <taxon>Aphididae</taxon>
        <taxon>Sipha</taxon>
    </lineage>
</organism>
<dbReference type="OrthoDB" id="6626419at2759"/>
<keyword evidence="2" id="KW-0808">Transferase</keyword>
<proteinExistence type="predicted"/>
<dbReference type="InterPro" id="IPR052560">
    <property type="entry name" value="RdDP_mobile_element"/>
</dbReference>
<name>A0A2S2Q0Y4_9HEMI</name>